<evidence type="ECO:0000313" key="3">
    <source>
        <dbReference type="Proteomes" id="UP000750711"/>
    </source>
</evidence>
<name>A0A9P8L883_9PEZI</name>
<comment type="caution">
    <text evidence="2">The sequence shown here is derived from an EMBL/GenBank/DDBJ whole genome shotgun (WGS) entry which is preliminary data.</text>
</comment>
<reference evidence="2" key="1">
    <citation type="submission" date="2021-03" db="EMBL/GenBank/DDBJ databases">
        <title>Comparative genomics and phylogenomic investigation of the class Geoglossomycetes provide insights into ecological specialization and systematics.</title>
        <authorList>
            <person name="Melie T."/>
            <person name="Pirro S."/>
            <person name="Miller A.N."/>
            <person name="Quandt A."/>
        </authorList>
    </citation>
    <scope>NUCLEOTIDE SEQUENCE</scope>
    <source>
        <strain evidence="2">CAQ_001_2017</strain>
    </source>
</reference>
<evidence type="ECO:0000256" key="1">
    <source>
        <dbReference type="SAM" id="MobiDB-lite"/>
    </source>
</evidence>
<dbReference type="EMBL" id="JAGHQM010001221">
    <property type="protein sequence ID" value="KAH0556113.1"/>
    <property type="molecule type" value="Genomic_DNA"/>
</dbReference>
<feature type="region of interest" description="Disordered" evidence="1">
    <location>
        <begin position="62"/>
        <end position="106"/>
    </location>
</feature>
<keyword evidence="3" id="KW-1185">Reference proteome</keyword>
<organism evidence="2 3">
    <name type="scientific">Trichoglossum hirsutum</name>
    <dbReference type="NCBI Taxonomy" id="265104"/>
    <lineage>
        <taxon>Eukaryota</taxon>
        <taxon>Fungi</taxon>
        <taxon>Dikarya</taxon>
        <taxon>Ascomycota</taxon>
        <taxon>Pezizomycotina</taxon>
        <taxon>Geoglossomycetes</taxon>
        <taxon>Geoglossales</taxon>
        <taxon>Geoglossaceae</taxon>
        <taxon>Trichoglossum</taxon>
    </lineage>
</organism>
<feature type="compositionally biased region" description="Acidic residues" evidence="1">
    <location>
        <begin position="82"/>
        <end position="106"/>
    </location>
</feature>
<sequence length="106" mass="11912">MPHTACARCMAAKKSCELPNQHLYDLLGGLHKYVKVLACSYYVALTPEQKKFVKCPLDPDDEPLDKEWKDPVPSPIDTLATSDDDDDNEVIDDTDADEKMEEANIE</sequence>
<dbReference type="Proteomes" id="UP000750711">
    <property type="component" value="Unassembled WGS sequence"/>
</dbReference>
<dbReference type="AlphaFoldDB" id="A0A9P8L883"/>
<evidence type="ECO:0000313" key="2">
    <source>
        <dbReference type="EMBL" id="KAH0556113.1"/>
    </source>
</evidence>
<proteinExistence type="predicted"/>
<accession>A0A9P8L883</accession>
<gene>
    <name evidence="2" type="ORF">GP486_005951</name>
</gene>
<protein>
    <submittedName>
        <fullName evidence="2">Uncharacterized protein</fullName>
    </submittedName>
</protein>